<sequence length="163" mass="19061">SSIFKAFVERYKPNDISEWVRENCDKIKPRPKGMSCEDVMQDLKTDFLNPLPPTQIQAEILPRYMHLNRETAYNRGGELYYPNYYPTAYITNMGPVQDNIFQHQDDWIWTKGGQYINNRADNIINRGLEQTIVPTCVHDLMLCIRMLTLAQRYANAARGIITR</sequence>
<dbReference type="OrthoDB" id="5828367at2759"/>
<keyword evidence="2" id="KW-1185">Reference proteome</keyword>
<evidence type="ECO:0000313" key="2">
    <source>
        <dbReference type="Proteomes" id="UP000274131"/>
    </source>
</evidence>
<organism evidence="3">
    <name type="scientific">Enterobius vermicularis</name>
    <name type="common">Human pinworm</name>
    <dbReference type="NCBI Taxonomy" id="51028"/>
    <lineage>
        <taxon>Eukaryota</taxon>
        <taxon>Metazoa</taxon>
        <taxon>Ecdysozoa</taxon>
        <taxon>Nematoda</taxon>
        <taxon>Chromadorea</taxon>
        <taxon>Rhabditida</taxon>
        <taxon>Spirurina</taxon>
        <taxon>Oxyuridomorpha</taxon>
        <taxon>Oxyuroidea</taxon>
        <taxon>Oxyuridae</taxon>
        <taxon>Enterobius</taxon>
    </lineage>
</organism>
<reference evidence="3" key="1">
    <citation type="submission" date="2017-02" db="UniProtKB">
        <authorList>
            <consortium name="WormBaseParasite"/>
        </authorList>
    </citation>
    <scope>IDENTIFICATION</scope>
</reference>
<name>A0A0N4UZM2_ENTVE</name>
<dbReference type="Proteomes" id="UP000274131">
    <property type="component" value="Unassembled WGS sequence"/>
</dbReference>
<dbReference type="AlphaFoldDB" id="A0A0N4UZM2"/>
<gene>
    <name evidence="1" type="ORF">EVEC_LOCUS2789</name>
</gene>
<accession>A0A0N4UZM2</accession>
<protein>
    <submittedName>
        <fullName evidence="3">Structural protein</fullName>
    </submittedName>
</protein>
<dbReference type="WBParaSite" id="EVEC_0000308101-mRNA-1">
    <property type="protein sequence ID" value="EVEC_0000308101-mRNA-1"/>
    <property type="gene ID" value="EVEC_0000308101"/>
</dbReference>
<reference evidence="1 2" key="2">
    <citation type="submission" date="2018-10" db="EMBL/GenBank/DDBJ databases">
        <authorList>
            <consortium name="Pathogen Informatics"/>
        </authorList>
    </citation>
    <scope>NUCLEOTIDE SEQUENCE [LARGE SCALE GENOMIC DNA]</scope>
</reference>
<evidence type="ECO:0000313" key="1">
    <source>
        <dbReference type="EMBL" id="VDD87646.1"/>
    </source>
</evidence>
<dbReference type="EMBL" id="UXUI01007449">
    <property type="protein sequence ID" value="VDD87646.1"/>
    <property type="molecule type" value="Genomic_DNA"/>
</dbReference>
<evidence type="ECO:0000313" key="3">
    <source>
        <dbReference type="WBParaSite" id="EVEC_0000308101-mRNA-1"/>
    </source>
</evidence>
<proteinExistence type="predicted"/>